<evidence type="ECO:0000313" key="2">
    <source>
        <dbReference type="EMBL" id="KAJ1356127.1"/>
    </source>
</evidence>
<reference evidence="2" key="1">
    <citation type="submission" date="2021-06" db="EMBL/GenBank/DDBJ databases">
        <title>Parelaphostrongylus tenuis whole genome reference sequence.</title>
        <authorList>
            <person name="Garwood T.J."/>
            <person name="Larsen P.A."/>
            <person name="Fountain-Jones N.M."/>
            <person name="Garbe J.R."/>
            <person name="Macchietto M.G."/>
            <person name="Kania S.A."/>
            <person name="Gerhold R.W."/>
            <person name="Richards J.E."/>
            <person name="Wolf T.M."/>
        </authorList>
    </citation>
    <scope>NUCLEOTIDE SEQUENCE</scope>
    <source>
        <strain evidence="2">MNPRO001-30</strain>
        <tissue evidence="2">Meninges</tissue>
    </source>
</reference>
<name>A0AAD5QMU3_PARTN</name>
<protein>
    <submittedName>
        <fullName evidence="2">Uncharacterized protein</fullName>
    </submittedName>
</protein>
<keyword evidence="3" id="KW-1185">Reference proteome</keyword>
<accession>A0AAD5QMU3</accession>
<dbReference type="EMBL" id="JAHQIW010002696">
    <property type="protein sequence ID" value="KAJ1356127.1"/>
    <property type="molecule type" value="Genomic_DNA"/>
</dbReference>
<proteinExistence type="predicted"/>
<dbReference type="Proteomes" id="UP001196413">
    <property type="component" value="Unassembled WGS sequence"/>
</dbReference>
<gene>
    <name evidence="2" type="ORF">KIN20_013777</name>
</gene>
<sequence>MVSAPLIAGDLDLEEKPRSRRPTKLNNEDSSVASGDEPSNEPDSKSKEWYFGQIQNLADRWHKVVENDDVYFEE</sequence>
<evidence type="ECO:0000313" key="3">
    <source>
        <dbReference type="Proteomes" id="UP001196413"/>
    </source>
</evidence>
<evidence type="ECO:0000256" key="1">
    <source>
        <dbReference type="SAM" id="MobiDB-lite"/>
    </source>
</evidence>
<organism evidence="2 3">
    <name type="scientific">Parelaphostrongylus tenuis</name>
    <name type="common">Meningeal worm</name>
    <dbReference type="NCBI Taxonomy" id="148309"/>
    <lineage>
        <taxon>Eukaryota</taxon>
        <taxon>Metazoa</taxon>
        <taxon>Ecdysozoa</taxon>
        <taxon>Nematoda</taxon>
        <taxon>Chromadorea</taxon>
        <taxon>Rhabditida</taxon>
        <taxon>Rhabditina</taxon>
        <taxon>Rhabditomorpha</taxon>
        <taxon>Strongyloidea</taxon>
        <taxon>Metastrongylidae</taxon>
        <taxon>Parelaphostrongylus</taxon>
    </lineage>
</organism>
<feature type="compositionally biased region" description="Polar residues" evidence="1">
    <location>
        <begin position="24"/>
        <end position="33"/>
    </location>
</feature>
<dbReference type="AlphaFoldDB" id="A0AAD5QMU3"/>
<feature type="region of interest" description="Disordered" evidence="1">
    <location>
        <begin position="1"/>
        <end position="47"/>
    </location>
</feature>
<comment type="caution">
    <text evidence="2">The sequence shown here is derived from an EMBL/GenBank/DDBJ whole genome shotgun (WGS) entry which is preliminary data.</text>
</comment>